<accession>A0ABT1HV80</accession>
<keyword evidence="1" id="KW-0472">Membrane</keyword>
<feature type="transmembrane region" description="Helical" evidence="1">
    <location>
        <begin position="42"/>
        <end position="61"/>
    </location>
</feature>
<feature type="transmembrane region" description="Helical" evidence="1">
    <location>
        <begin position="107"/>
        <end position="124"/>
    </location>
</feature>
<reference evidence="2 3" key="1">
    <citation type="submission" date="2022-06" db="EMBL/GenBank/DDBJ databases">
        <title>Genomic Encyclopedia of Archaeal and Bacterial Type Strains, Phase II (KMG-II): from individual species to whole genera.</title>
        <authorList>
            <person name="Goeker M."/>
        </authorList>
    </citation>
    <scope>NUCLEOTIDE SEQUENCE [LARGE SCALE GENOMIC DNA]</scope>
    <source>
        <strain evidence="2 3">DSM 40477</strain>
    </source>
</reference>
<evidence type="ECO:0000313" key="2">
    <source>
        <dbReference type="EMBL" id="MCP2259424.1"/>
    </source>
</evidence>
<feature type="transmembrane region" description="Helical" evidence="1">
    <location>
        <begin position="17"/>
        <end position="36"/>
    </location>
</feature>
<gene>
    <name evidence="2" type="ORF">LX15_003125</name>
</gene>
<dbReference type="EMBL" id="JAMTCP010000016">
    <property type="protein sequence ID" value="MCP2259424.1"/>
    <property type="molecule type" value="Genomic_DNA"/>
</dbReference>
<sequence length="187" mass="19303">MTLVERLVAPGASRGEVVASFGAAGAGAVAALALTLHAGLPLLAVVVVALVAFDLFGGAVVNATHSAKRWYHREGRTNRHHLVFVAVHVQPFLLALVVPGLPWTTAATVYAVSLASAVAVVCAPDRSRRPVAFGVTALALTVVTALTTVPAAISWFAPVMLVKLLLSHLLPEEATRDISRSAPVGAP</sequence>
<organism evidence="2 3">
    <name type="scientific">Streptoalloteichus tenebrarius (strain ATCC 17920 / DSM 40477 / JCM 4838 / CBS 697.72 / NBRC 16177 / NCIMB 11028 / NRRL B-12390 / A12253. 1 / ISP 5477)</name>
    <name type="common">Streptomyces tenebrarius</name>
    <dbReference type="NCBI Taxonomy" id="1933"/>
    <lineage>
        <taxon>Bacteria</taxon>
        <taxon>Bacillati</taxon>
        <taxon>Actinomycetota</taxon>
        <taxon>Actinomycetes</taxon>
        <taxon>Pseudonocardiales</taxon>
        <taxon>Pseudonocardiaceae</taxon>
        <taxon>Streptoalloteichus</taxon>
    </lineage>
</organism>
<keyword evidence="1" id="KW-1133">Transmembrane helix</keyword>
<keyword evidence="1" id="KW-0812">Transmembrane</keyword>
<feature type="transmembrane region" description="Helical" evidence="1">
    <location>
        <begin position="131"/>
        <end position="157"/>
    </location>
</feature>
<name>A0ABT1HV80_STRSD</name>
<proteinExistence type="predicted"/>
<evidence type="ECO:0000256" key="1">
    <source>
        <dbReference type="SAM" id="Phobius"/>
    </source>
</evidence>
<dbReference type="Proteomes" id="UP001205311">
    <property type="component" value="Unassembled WGS sequence"/>
</dbReference>
<evidence type="ECO:0000313" key="3">
    <source>
        <dbReference type="Proteomes" id="UP001205311"/>
    </source>
</evidence>
<dbReference type="RefSeq" id="WP_253670314.1">
    <property type="nucleotide sequence ID" value="NZ_JAMTCP010000016.1"/>
</dbReference>
<keyword evidence="3" id="KW-1185">Reference proteome</keyword>
<protein>
    <submittedName>
        <fullName evidence="2">Uncharacterized protein</fullName>
    </submittedName>
</protein>
<comment type="caution">
    <text evidence="2">The sequence shown here is derived from an EMBL/GenBank/DDBJ whole genome shotgun (WGS) entry which is preliminary data.</text>
</comment>
<feature type="transmembrane region" description="Helical" evidence="1">
    <location>
        <begin position="82"/>
        <end position="101"/>
    </location>
</feature>